<proteinExistence type="predicted"/>
<evidence type="ECO:0000313" key="3">
    <source>
        <dbReference type="Proteomes" id="UP000324020"/>
    </source>
</evidence>
<reference evidence="2 3" key="1">
    <citation type="submission" date="2016-10" db="EMBL/GenBank/DDBJ databases">
        <authorList>
            <person name="Varghese N."/>
            <person name="Submissions S."/>
        </authorList>
    </citation>
    <scope>NUCLEOTIDE SEQUENCE [LARGE SCALE GENOMIC DNA]</scope>
    <source>
        <strain evidence="2 3">CGMCC 1.3527</strain>
    </source>
</reference>
<dbReference type="Proteomes" id="UP000324020">
    <property type="component" value="Unassembled WGS sequence"/>
</dbReference>
<gene>
    <name evidence="2" type="ORF">SAMN04488067_104260</name>
</gene>
<dbReference type="EMBL" id="FNBO01000004">
    <property type="protein sequence ID" value="SDF45926.1"/>
    <property type="molecule type" value="Genomic_DNA"/>
</dbReference>
<feature type="region of interest" description="Disordered" evidence="1">
    <location>
        <begin position="89"/>
        <end position="112"/>
    </location>
</feature>
<keyword evidence="3" id="KW-1185">Reference proteome</keyword>
<organism evidence="2 3">
    <name type="scientific">Halorubrum xinjiangense</name>
    <dbReference type="NCBI Taxonomy" id="261291"/>
    <lineage>
        <taxon>Archaea</taxon>
        <taxon>Methanobacteriati</taxon>
        <taxon>Methanobacteriota</taxon>
        <taxon>Stenosarchaea group</taxon>
        <taxon>Halobacteria</taxon>
        <taxon>Halobacteriales</taxon>
        <taxon>Haloferacaceae</taxon>
        <taxon>Halorubrum</taxon>
    </lineage>
</organism>
<feature type="region of interest" description="Disordered" evidence="1">
    <location>
        <begin position="35"/>
        <end position="74"/>
    </location>
</feature>
<dbReference type="AlphaFoldDB" id="A0A1G7L970"/>
<name>A0A1G7L970_9EURY</name>
<sequence>MRRTASISAASIRSSGRGSVRNVCRWDSHRMSVTASCPDRNARRSSNESDSPSRSGGVGVEPPRRPYRSRTASPTNNVGVYSSWTVRATPSSVSAQRTTSPEERKSTVSTIGTGGSFEFGDALFELIDSAFLFDCDAHQQGRESVLVVQHPCRVSVVACVHEQLVEPGLIAAAQRPSIRPPTLLNRSQRITVRRIGSSHQMTRETASSLTTGESYLWARWASTSCQ</sequence>
<protein>
    <submittedName>
        <fullName evidence="2">Uncharacterized protein</fullName>
    </submittedName>
</protein>
<evidence type="ECO:0000313" key="2">
    <source>
        <dbReference type="EMBL" id="SDF45926.1"/>
    </source>
</evidence>
<accession>A0A1G7L970</accession>
<feature type="compositionally biased region" description="Polar residues" evidence="1">
    <location>
        <begin position="89"/>
        <end position="99"/>
    </location>
</feature>
<evidence type="ECO:0000256" key="1">
    <source>
        <dbReference type="SAM" id="MobiDB-lite"/>
    </source>
</evidence>